<keyword evidence="3" id="KW-1185">Reference proteome</keyword>
<keyword evidence="1" id="KW-0732">Signal</keyword>
<evidence type="ECO:0000313" key="2">
    <source>
        <dbReference type="EMBL" id="MST49144.1"/>
    </source>
</evidence>
<dbReference type="Proteomes" id="UP000442535">
    <property type="component" value="Unassembled WGS sequence"/>
</dbReference>
<accession>A0A7K0K138</accession>
<feature type="chain" id="PRO_5029909099" evidence="1">
    <location>
        <begin position="29"/>
        <end position="125"/>
    </location>
</feature>
<sequence>MSKRLAKALGVAIVLSLSIFSASIPASAESLEQQKIHRINSFVKGVYTPPKTIVHIDPATGEIIETYSADAETQTRIYQILPGCAKTSLCLNEASGRIFYGFEGKGVLNTWCPNIYAYDSRKWTV</sequence>
<protein>
    <submittedName>
        <fullName evidence="2">Uncharacterized protein</fullName>
    </submittedName>
</protein>
<gene>
    <name evidence="2" type="ORF">FYJ63_02580</name>
</gene>
<comment type="caution">
    <text evidence="2">The sequence shown here is derived from an EMBL/GenBank/DDBJ whole genome shotgun (WGS) entry which is preliminary data.</text>
</comment>
<proteinExistence type="predicted"/>
<reference evidence="2 3" key="1">
    <citation type="submission" date="2019-08" db="EMBL/GenBank/DDBJ databases">
        <title>In-depth cultivation of the pig gut microbiome towards novel bacterial diversity and tailored functional studies.</title>
        <authorList>
            <person name="Wylensek D."/>
            <person name="Hitch T.C.A."/>
            <person name="Clavel T."/>
        </authorList>
    </citation>
    <scope>NUCLEOTIDE SEQUENCE [LARGE SCALE GENOMIC DNA]</scope>
    <source>
        <strain evidence="2 3">RF-GAM-744-WT-7</strain>
    </source>
</reference>
<evidence type="ECO:0000313" key="3">
    <source>
        <dbReference type="Proteomes" id="UP000442535"/>
    </source>
</evidence>
<dbReference type="AlphaFoldDB" id="A0A7K0K138"/>
<evidence type="ECO:0000256" key="1">
    <source>
        <dbReference type="SAM" id="SignalP"/>
    </source>
</evidence>
<dbReference type="RefSeq" id="WP_154543500.1">
    <property type="nucleotide sequence ID" value="NZ_VUMY01000003.1"/>
</dbReference>
<name>A0A7K0K138_9ACTO</name>
<feature type="signal peptide" evidence="1">
    <location>
        <begin position="1"/>
        <end position="28"/>
    </location>
</feature>
<dbReference type="EMBL" id="VUMY01000003">
    <property type="protein sequence ID" value="MST49144.1"/>
    <property type="molecule type" value="Genomic_DNA"/>
</dbReference>
<organism evidence="2 3">
    <name type="scientific">Mobiluncus porci</name>
    <dbReference type="NCBI Taxonomy" id="2652278"/>
    <lineage>
        <taxon>Bacteria</taxon>
        <taxon>Bacillati</taxon>
        <taxon>Actinomycetota</taxon>
        <taxon>Actinomycetes</taxon>
        <taxon>Actinomycetales</taxon>
        <taxon>Actinomycetaceae</taxon>
        <taxon>Mobiluncus</taxon>
    </lineage>
</organism>